<evidence type="ECO:0000256" key="1">
    <source>
        <dbReference type="ARBA" id="ARBA00022737"/>
    </source>
</evidence>
<evidence type="ECO:0000256" key="3">
    <source>
        <dbReference type="PROSITE-ProRule" id="PRU00023"/>
    </source>
</evidence>
<dbReference type="RefSeq" id="XP_033534182.1">
    <property type="nucleotide sequence ID" value="XM_033675604.1"/>
</dbReference>
<reference evidence="6" key="3">
    <citation type="submission" date="2025-04" db="UniProtKB">
        <authorList>
            <consortium name="RefSeq"/>
        </authorList>
    </citation>
    <scope>IDENTIFICATION</scope>
    <source>
        <strain evidence="6">CBS 781.70</strain>
    </source>
</reference>
<gene>
    <name evidence="4 6" type="ORF">P152DRAFT_375484</name>
</gene>
<evidence type="ECO:0000313" key="4">
    <source>
        <dbReference type="EMBL" id="KAF1812551.1"/>
    </source>
</evidence>
<feature type="non-terminal residue" evidence="4">
    <location>
        <position position="1"/>
    </location>
</feature>
<feature type="repeat" description="ANK" evidence="3">
    <location>
        <begin position="127"/>
        <end position="159"/>
    </location>
</feature>
<reference evidence="6" key="2">
    <citation type="submission" date="2020-04" db="EMBL/GenBank/DDBJ databases">
        <authorList>
            <consortium name="NCBI Genome Project"/>
        </authorList>
    </citation>
    <scope>NUCLEOTIDE SEQUENCE</scope>
    <source>
        <strain evidence="6">CBS 781.70</strain>
    </source>
</reference>
<evidence type="ECO:0000313" key="6">
    <source>
        <dbReference type="RefSeq" id="XP_033534182.1"/>
    </source>
</evidence>
<proteinExistence type="predicted"/>
<dbReference type="AlphaFoldDB" id="A0A6G1G3P3"/>
<dbReference type="Proteomes" id="UP000504638">
    <property type="component" value="Unplaced"/>
</dbReference>
<keyword evidence="5" id="KW-1185">Reference proteome</keyword>
<feature type="non-terminal residue" evidence="4">
    <location>
        <position position="178"/>
    </location>
</feature>
<dbReference type="Gene3D" id="1.25.40.20">
    <property type="entry name" value="Ankyrin repeat-containing domain"/>
    <property type="match status" value="1"/>
</dbReference>
<dbReference type="OrthoDB" id="1722345at2759"/>
<dbReference type="PROSITE" id="PS50297">
    <property type="entry name" value="ANK_REP_REGION"/>
    <property type="match status" value="1"/>
</dbReference>
<reference evidence="4 6" key="1">
    <citation type="submission" date="2020-01" db="EMBL/GenBank/DDBJ databases">
        <authorList>
            <consortium name="DOE Joint Genome Institute"/>
            <person name="Haridas S."/>
            <person name="Albert R."/>
            <person name="Binder M."/>
            <person name="Bloem J."/>
            <person name="Labutti K."/>
            <person name="Salamov A."/>
            <person name="Andreopoulos B."/>
            <person name="Baker S.E."/>
            <person name="Barry K."/>
            <person name="Bills G."/>
            <person name="Bluhm B.H."/>
            <person name="Cannon C."/>
            <person name="Castanera R."/>
            <person name="Culley D.E."/>
            <person name="Daum C."/>
            <person name="Ezra D."/>
            <person name="Gonzalez J.B."/>
            <person name="Henrissat B."/>
            <person name="Kuo A."/>
            <person name="Liang C."/>
            <person name="Lipzen A."/>
            <person name="Lutzoni F."/>
            <person name="Magnuson J."/>
            <person name="Mondo S."/>
            <person name="Nolan M."/>
            <person name="Ohm R."/>
            <person name="Pangilinan J."/>
            <person name="Park H.-J."/>
            <person name="Ramirez L."/>
            <person name="Alfaro M."/>
            <person name="Sun H."/>
            <person name="Tritt A."/>
            <person name="Yoshinaga Y."/>
            <person name="Zwiers L.-H."/>
            <person name="Turgeon B.G."/>
            <person name="Goodwin S.B."/>
            <person name="Spatafora J.W."/>
            <person name="Crous P.W."/>
            <person name="Grigoriev I.V."/>
        </authorList>
    </citation>
    <scope>NUCLEOTIDE SEQUENCE</scope>
    <source>
        <strain evidence="4 6">CBS 781.70</strain>
    </source>
</reference>
<dbReference type="EMBL" id="ML975157">
    <property type="protein sequence ID" value="KAF1812551.1"/>
    <property type="molecule type" value="Genomic_DNA"/>
</dbReference>
<keyword evidence="2 3" id="KW-0040">ANK repeat</keyword>
<keyword evidence="1" id="KW-0677">Repeat</keyword>
<evidence type="ECO:0000256" key="2">
    <source>
        <dbReference type="ARBA" id="ARBA00023043"/>
    </source>
</evidence>
<dbReference type="SUPFAM" id="SSF48403">
    <property type="entry name" value="Ankyrin repeat"/>
    <property type="match status" value="1"/>
</dbReference>
<dbReference type="Pfam" id="PF13857">
    <property type="entry name" value="Ank_5"/>
    <property type="match status" value="1"/>
</dbReference>
<protein>
    <submittedName>
        <fullName evidence="4 6">Ankyrin</fullName>
    </submittedName>
</protein>
<dbReference type="InterPro" id="IPR002110">
    <property type="entry name" value="Ankyrin_rpt"/>
</dbReference>
<dbReference type="PANTHER" id="PTHR24171">
    <property type="entry name" value="ANKYRIN REPEAT DOMAIN-CONTAINING PROTEIN 39-RELATED"/>
    <property type="match status" value="1"/>
</dbReference>
<evidence type="ECO:0000313" key="5">
    <source>
        <dbReference type="Proteomes" id="UP000504638"/>
    </source>
</evidence>
<dbReference type="GeneID" id="54416174"/>
<accession>A0A6G1G3P3</accession>
<sequence>VFQVYLDFGWDIDEPLHSTKPPTLEYFVPDEDLTRWFLDHEADPNAGSGGNSTLISMAALDAPASTIRFLVEHGGTLSRGYPLHFAMFRETPDLLEVIELLVELGAPIDEIMNEGAPDNWFEGRDRHAETPLHFAVHLEKEDIVTYFLKKGADYNIRNSSGETAVDIAKGAVLEEIIK</sequence>
<dbReference type="InterPro" id="IPR036770">
    <property type="entry name" value="Ankyrin_rpt-contain_sf"/>
</dbReference>
<dbReference type="PROSITE" id="PS50088">
    <property type="entry name" value="ANK_REPEAT"/>
    <property type="match status" value="1"/>
</dbReference>
<organism evidence="4">
    <name type="scientific">Eremomyces bilateralis CBS 781.70</name>
    <dbReference type="NCBI Taxonomy" id="1392243"/>
    <lineage>
        <taxon>Eukaryota</taxon>
        <taxon>Fungi</taxon>
        <taxon>Dikarya</taxon>
        <taxon>Ascomycota</taxon>
        <taxon>Pezizomycotina</taxon>
        <taxon>Dothideomycetes</taxon>
        <taxon>Dothideomycetes incertae sedis</taxon>
        <taxon>Eremomycetales</taxon>
        <taxon>Eremomycetaceae</taxon>
        <taxon>Eremomyces</taxon>
    </lineage>
</organism>
<name>A0A6G1G3P3_9PEZI</name>
<dbReference type="SMART" id="SM00248">
    <property type="entry name" value="ANK"/>
    <property type="match status" value="2"/>
</dbReference>